<reference evidence="3 4" key="1">
    <citation type="submission" date="2016-11" db="EMBL/GenBank/DDBJ databases">
        <authorList>
            <person name="Varghese N."/>
            <person name="Submissions S."/>
        </authorList>
    </citation>
    <scope>NUCLEOTIDE SEQUENCE [LARGE SCALE GENOMIC DNA]</scope>
    <source>
        <strain evidence="3 4">DSM 29341</strain>
    </source>
</reference>
<dbReference type="AlphaFoldDB" id="A0A1M5BSL3"/>
<name>A0A1M5BSL3_9RHOB</name>
<evidence type="ECO:0008006" key="5">
    <source>
        <dbReference type="Google" id="ProtNLM"/>
    </source>
</evidence>
<accession>A0A1M5BSL3</accession>
<dbReference type="PANTHER" id="PTHR41259:SF1">
    <property type="entry name" value="DOUBLE-STRAND BREAK REPAIR RAD50 ATPASE, PUTATIVE-RELATED"/>
    <property type="match status" value="1"/>
</dbReference>
<evidence type="ECO:0000313" key="3">
    <source>
        <dbReference type="EMBL" id="SHF45390.1"/>
    </source>
</evidence>
<dbReference type="EMBL" id="FQVK01000051">
    <property type="protein sequence ID" value="SHF45390.1"/>
    <property type="molecule type" value="Genomic_DNA"/>
</dbReference>
<sequence length="276" mass="30296">MANAENRAMRAQEALGTHQDPAKALADLRASRQVAASALEQARQVQEARLKNAPDLAAAEAAMTRAESVLASAKDRIAQLREERAALDSRIAVVASAAVEEELALTEDQLLQAEERLARINFDIAVHQRLERALQAARDTARENYVAAVHRELVPLLRMIWPDAEPVIDADTGLITRISRRGEEEDFDVLSGGTQEQISLLVRLAFARILARDGRPAPVILDDAIVYTDDDRIEQMFDALTRQSQDLQVIVFSCRQRAFRALGGTALTIAGVEDAA</sequence>
<dbReference type="PANTHER" id="PTHR41259">
    <property type="entry name" value="DOUBLE-STRAND BREAK REPAIR RAD50 ATPASE, PUTATIVE-RELATED"/>
    <property type="match status" value="1"/>
</dbReference>
<dbReference type="InterPro" id="IPR027417">
    <property type="entry name" value="P-loop_NTPase"/>
</dbReference>
<evidence type="ECO:0000313" key="4">
    <source>
        <dbReference type="Proteomes" id="UP000325134"/>
    </source>
</evidence>
<keyword evidence="1" id="KW-0175">Coiled coil</keyword>
<feature type="region of interest" description="Disordered" evidence="2">
    <location>
        <begin position="1"/>
        <end position="20"/>
    </location>
</feature>
<feature type="coiled-coil region" evidence="1">
    <location>
        <begin position="56"/>
        <end position="116"/>
    </location>
</feature>
<keyword evidence="4" id="KW-1185">Reference proteome</keyword>
<evidence type="ECO:0000256" key="1">
    <source>
        <dbReference type="SAM" id="Coils"/>
    </source>
</evidence>
<dbReference type="Gene3D" id="3.40.50.300">
    <property type="entry name" value="P-loop containing nucleotide triphosphate hydrolases"/>
    <property type="match status" value="1"/>
</dbReference>
<dbReference type="SUPFAM" id="SSF52540">
    <property type="entry name" value="P-loop containing nucleoside triphosphate hydrolases"/>
    <property type="match status" value="1"/>
</dbReference>
<organism evidence="3 4">
    <name type="scientific">Ruegeria intermedia</name>
    <dbReference type="NCBI Taxonomy" id="996115"/>
    <lineage>
        <taxon>Bacteria</taxon>
        <taxon>Pseudomonadati</taxon>
        <taxon>Pseudomonadota</taxon>
        <taxon>Alphaproteobacteria</taxon>
        <taxon>Rhodobacterales</taxon>
        <taxon>Roseobacteraceae</taxon>
        <taxon>Ruegeria</taxon>
    </lineage>
</organism>
<dbReference type="Proteomes" id="UP000325134">
    <property type="component" value="Unassembled WGS sequence"/>
</dbReference>
<protein>
    <recommendedName>
        <fullName evidence="5">AAA domain-containing protein</fullName>
    </recommendedName>
</protein>
<evidence type="ECO:0000256" key="2">
    <source>
        <dbReference type="SAM" id="MobiDB-lite"/>
    </source>
</evidence>
<gene>
    <name evidence="3" type="ORF">SAMN05444279_1511</name>
</gene>
<proteinExistence type="predicted"/>